<evidence type="ECO:0000313" key="13">
    <source>
        <dbReference type="EMBL" id="MBM7076217.1"/>
    </source>
</evidence>
<evidence type="ECO:0000256" key="3">
    <source>
        <dbReference type="ARBA" id="ARBA00022525"/>
    </source>
</evidence>
<keyword evidence="5" id="KW-0732">Signal</keyword>
<organism evidence="13 14">
    <name type="scientific">Micromonospora humida</name>
    <dbReference type="NCBI Taxonomy" id="2809018"/>
    <lineage>
        <taxon>Bacteria</taxon>
        <taxon>Bacillati</taxon>
        <taxon>Actinomycetota</taxon>
        <taxon>Actinomycetes</taxon>
        <taxon>Micromonosporales</taxon>
        <taxon>Micromonosporaceae</taxon>
        <taxon>Micromonospora</taxon>
    </lineage>
</organism>
<feature type="region of interest" description="Disordered" evidence="9">
    <location>
        <begin position="172"/>
        <end position="207"/>
    </location>
</feature>
<keyword evidence="3" id="KW-0964">Secreted</keyword>
<accession>A0ABS2IPG0</accession>
<evidence type="ECO:0000256" key="8">
    <source>
        <dbReference type="ARBA" id="ARBA00038263"/>
    </source>
</evidence>
<feature type="region of interest" description="Disordered" evidence="9">
    <location>
        <begin position="514"/>
        <end position="576"/>
    </location>
</feature>
<keyword evidence="6" id="KW-0106">Calcium</keyword>
<dbReference type="InterPro" id="IPR012334">
    <property type="entry name" value="Pectin_lyas_fold"/>
</dbReference>
<feature type="domain" description="Pel9A-like right handed beta-helix region" evidence="12">
    <location>
        <begin position="335"/>
        <end position="497"/>
    </location>
</feature>
<evidence type="ECO:0000256" key="2">
    <source>
        <dbReference type="ARBA" id="ARBA00004613"/>
    </source>
</evidence>
<comment type="similarity">
    <text evidence="8">Belongs to the polysaccharide lyase 9 family.</text>
</comment>
<dbReference type="SUPFAM" id="SSF49899">
    <property type="entry name" value="Concanavalin A-like lectins/glucanases"/>
    <property type="match status" value="1"/>
</dbReference>
<dbReference type="InterPro" id="IPR053868">
    <property type="entry name" value="Pel9A-like_beta_helix"/>
</dbReference>
<evidence type="ECO:0000259" key="10">
    <source>
        <dbReference type="Pfam" id="PF06439"/>
    </source>
</evidence>
<evidence type="ECO:0000256" key="6">
    <source>
        <dbReference type="ARBA" id="ARBA00022837"/>
    </source>
</evidence>
<comment type="cofactor">
    <cofactor evidence="1">
        <name>Ca(2+)</name>
        <dbReference type="ChEBI" id="CHEBI:29108"/>
    </cofactor>
</comment>
<dbReference type="InterPro" id="IPR010496">
    <property type="entry name" value="AL/BT2_dom"/>
</dbReference>
<dbReference type="Gene3D" id="2.160.20.10">
    <property type="entry name" value="Single-stranded right-handed beta-helix, Pectin lyase-like"/>
    <property type="match status" value="1"/>
</dbReference>
<dbReference type="PANTHER" id="PTHR40088">
    <property type="entry name" value="PECTATE LYASE (EUROFUNG)"/>
    <property type="match status" value="1"/>
</dbReference>
<keyword evidence="7" id="KW-0456">Lyase</keyword>
<evidence type="ECO:0000256" key="7">
    <source>
        <dbReference type="ARBA" id="ARBA00023239"/>
    </source>
</evidence>
<proteinExistence type="inferred from homology"/>
<feature type="domain" description="3-keto-alpha-glucoside-1,2-lyase/3-keto-2-hydroxy-glucal hydratase" evidence="10">
    <location>
        <begin position="8"/>
        <end position="168"/>
    </location>
</feature>
<dbReference type="SUPFAM" id="SSF51126">
    <property type="entry name" value="Pectin lyase-like"/>
    <property type="match status" value="1"/>
</dbReference>
<dbReference type="PANTHER" id="PTHR40088:SF1">
    <property type="entry name" value="PECTATE LYASE PEL9"/>
    <property type="match status" value="1"/>
</dbReference>
<feature type="domain" description="DUF1565" evidence="11">
    <location>
        <begin position="219"/>
        <end position="256"/>
    </location>
</feature>
<dbReference type="Gene3D" id="2.60.120.560">
    <property type="entry name" value="Exo-inulinase, domain 1"/>
    <property type="match status" value="1"/>
</dbReference>
<dbReference type="InterPro" id="IPR013320">
    <property type="entry name" value="ConA-like_dom_sf"/>
</dbReference>
<evidence type="ECO:0000256" key="4">
    <source>
        <dbReference type="ARBA" id="ARBA00022723"/>
    </source>
</evidence>
<keyword evidence="4" id="KW-0479">Metal-binding</keyword>
<evidence type="ECO:0000259" key="11">
    <source>
        <dbReference type="Pfam" id="PF07602"/>
    </source>
</evidence>
<dbReference type="Proteomes" id="UP001518872">
    <property type="component" value="Unassembled WGS sequence"/>
</dbReference>
<dbReference type="EMBL" id="JAFEUC010000003">
    <property type="protein sequence ID" value="MBM7076217.1"/>
    <property type="molecule type" value="Genomic_DNA"/>
</dbReference>
<evidence type="ECO:0000313" key="14">
    <source>
        <dbReference type="Proteomes" id="UP001518872"/>
    </source>
</evidence>
<dbReference type="InterPro" id="IPR052052">
    <property type="entry name" value="Polysaccharide_Lyase_9"/>
</dbReference>
<sequence length="576" mass="60290">MFSDDFTDGDTVGWSRSGGTWGVVTDGSPALRQSDAGSGNARLFAGNAGWTDYTVQARVKPLSLSLGPGSQVGLLARAAGSTRYYRLALLPGDQAQLQAVNGGTVTVLAGISHPVATGTWHTLAVEVTGGTVRGRVDGVFVGEVTNPLIGAGRIGVQTTYSSASFDDVLVSNVDIPPTTPPVHNDTPPPSSTPPATTPPLTPPPTVPPPGTVVLVVATDGDDANPGTLARPLRTIQRAHDLAQPGTTIAVRGGTYAPTSTIKILKDGTGYHPITLMNYQGEKVVIDGENMPYTPAAVGASIPRADRGVLHVEADWWRFVGLEIVHGPYGIFGVDTNYGRYERLVTRDNYESGLHLQGASSGNRIVNLDSYGNRDPRKNGESADGLAIKEGSGLDNQVRGARLWRNSDDGFDAWLFLSPILIEDSVAYDNGYNYWDLPDYAGDGNGFKHGGGNDPRPAVDHVTRNSMAWGNSAGGFIDNGNPGALVFDRNTAWRNGKAGFDVSRSASQLHRNLAVGNSPEVSPGSSTGGGNSWDLGGTWPLASTDPSTVTGPRAADGSVPTSDFLRPASGVDVGARL</sequence>
<evidence type="ECO:0000256" key="5">
    <source>
        <dbReference type="ARBA" id="ARBA00022729"/>
    </source>
</evidence>
<dbReference type="Pfam" id="PF22842">
    <property type="entry name" value="Pel9A-like_beta_helix"/>
    <property type="match status" value="1"/>
</dbReference>
<comment type="caution">
    <text evidence="13">The sequence shown here is derived from an EMBL/GenBank/DDBJ whole genome shotgun (WGS) entry which is preliminary data.</text>
</comment>
<reference evidence="13 14" key="1">
    <citation type="submission" date="2021-02" db="EMBL/GenBank/DDBJ databases">
        <authorList>
            <person name="Ra J.-S."/>
        </authorList>
    </citation>
    <scope>NUCLEOTIDE SEQUENCE [LARGE SCALE GENOMIC DNA]</scope>
    <source>
        <strain evidence="13 14">MMS20-R1-14</strain>
    </source>
</reference>
<evidence type="ECO:0000259" key="12">
    <source>
        <dbReference type="Pfam" id="PF22842"/>
    </source>
</evidence>
<dbReference type="InterPro" id="IPR011050">
    <property type="entry name" value="Pectin_lyase_fold/virulence"/>
</dbReference>
<dbReference type="InterPro" id="IPR011459">
    <property type="entry name" value="DUF1565"/>
</dbReference>
<protein>
    <submittedName>
        <fullName evidence="13">DUF1565 domain-containing protein</fullName>
    </submittedName>
</protein>
<dbReference type="Pfam" id="PF07602">
    <property type="entry name" value="DUF1565"/>
    <property type="match status" value="1"/>
</dbReference>
<name>A0ABS2IPG0_9ACTN</name>
<keyword evidence="14" id="KW-1185">Reference proteome</keyword>
<evidence type="ECO:0000256" key="1">
    <source>
        <dbReference type="ARBA" id="ARBA00001913"/>
    </source>
</evidence>
<gene>
    <name evidence="13" type="ORF">JQX11_07630</name>
</gene>
<feature type="compositionally biased region" description="Pro residues" evidence="9">
    <location>
        <begin position="186"/>
        <end position="207"/>
    </location>
</feature>
<comment type="subcellular location">
    <subcellularLocation>
        <location evidence="2">Secreted</location>
    </subcellularLocation>
</comment>
<evidence type="ECO:0000256" key="9">
    <source>
        <dbReference type="SAM" id="MobiDB-lite"/>
    </source>
</evidence>
<dbReference type="Pfam" id="PF06439">
    <property type="entry name" value="3keto-disac_hyd"/>
    <property type="match status" value="1"/>
</dbReference>